<gene>
    <name evidence="1" type="ORF">DVH21_28800</name>
</gene>
<dbReference type="AlphaFoldDB" id="A0A6N3K7G0"/>
<accession>A0A6N3K7G0</accession>
<evidence type="ECO:0000313" key="2">
    <source>
        <dbReference type="Proteomes" id="UP000253958"/>
    </source>
</evidence>
<sequence length="340" mass="36231">MKEDLPVVAPRKLRLTSREDIVVAVPYLLGFHPQDSLVCVVLDNQRIRFVARLDLPQPSEVHQLSAPAAQTAAMISQYGSAAILVGYGPADRVEPAAEVLTTALLAAHVDVLEVLRVDEGRYWCLCGDTNCADGVAYNPAASNFPAEAVYLGIAPLPDRAALERLITPVTGPKRDRMRAASDTALRRLTDMLSDGTSITGGQPSPPEHVVCSGIAAVQQAYESAARGETLSDDDVAWLAAVLMVPQVRDHAWTTCDGSDEQRRLWIDVTRRATPGTSAAPACLLAITAYLAGDGALANIAVDRSLRADPNYHLAQLLGRALQAGVPPDLWQAATTGKTAD</sequence>
<dbReference type="EMBL" id="CP031263">
    <property type="protein sequence ID" value="AXH93602.1"/>
    <property type="molecule type" value="Genomic_DNA"/>
</dbReference>
<organism evidence="1 2">
    <name type="scientific">Micromonospora aurantiaca</name>
    <name type="common">nom. illeg.</name>
    <dbReference type="NCBI Taxonomy" id="47850"/>
    <lineage>
        <taxon>Bacteria</taxon>
        <taxon>Bacillati</taxon>
        <taxon>Actinomycetota</taxon>
        <taxon>Actinomycetes</taxon>
        <taxon>Micromonosporales</taxon>
        <taxon>Micromonosporaceae</taxon>
        <taxon>Micromonospora</taxon>
    </lineage>
</organism>
<reference evidence="1 2" key="2">
    <citation type="submission" date="2018-08" db="EMBL/GenBank/DDBJ databases">
        <title>Streptomyces kandeliansis sp. nov., an endophytic bacterium isolated from mangrove plant.</title>
        <authorList>
            <person name="Wang R."/>
        </authorList>
    </citation>
    <scope>NUCLEOTIDE SEQUENCE [LARGE SCALE GENOMIC DNA]</scope>
    <source>
        <strain evidence="2">H14(2018)</strain>
    </source>
</reference>
<dbReference type="Proteomes" id="UP000253958">
    <property type="component" value="Chromosome"/>
</dbReference>
<dbReference type="InterPro" id="IPR025447">
    <property type="entry name" value="DUF4192"/>
</dbReference>
<reference evidence="1 2" key="1">
    <citation type="submission" date="2018-07" db="EMBL/GenBank/DDBJ databases">
        <authorList>
            <person name="Ye Y."/>
        </authorList>
    </citation>
    <scope>NUCLEOTIDE SEQUENCE [LARGE SCALE GENOMIC DNA]</scope>
    <source>
        <strain evidence="2">H14(2018)</strain>
    </source>
</reference>
<name>A0A6N3K7G0_9ACTN</name>
<protein>
    <submittedName>
        <fullName evidence="1">DUF4192 domain-containing protein</fullName>
    </submittedName>
</protein>
<proteinExistence type="predicted"/>
<dbReference type="Pfam" id="PF13830">
    <property type="entry name" value="DUF4192"/>
    <property type="match status" value="1"/>
</dbReference>
<evidence type="ECO:0000313" key="1">
    <source>
        <dbReference type="EMBL" id="AXH93602.1"/>
    </source>
</evidence>